<proteinExistence type="predicted"/>
<organism evidence="1 2">
    <name type="scientific">Glossina brevipalpis</name>
    <dbReference type="NCBI Taxonomy" id="37001"/>
    <lineage>
        <taxon>Eukaryota</taxon>
        <taxon>Metazoa</taxon>
        <taxon>Ecdysozoa</taxon>
        <taxon>Arthropoda</taxon>
        <taxon>Hexapoda</taxon>
        <taxon>Insecta</taxon>
        <taxon>Pterygota</taxon>
        <taxon>Neoptera</taxon>
        <taxon>Endopterygota</taxon>
        <taxon>Diptera</taxon>
        <taxon>Brachycera</taxon>
        <taxon>Muscomorpha</taxon>
        <taxon>Hippoboscoidea</taxon>
        <taxon>Glossinidae</taxon>
        <taxon>Glossina</taxon>
    </lineage>
</organism>
<sequence length="441" mass="48377">MLRILFCICPSHCLSSNKNSRQKNINKIDADHTTSLLHGESKRVSIARGPNQQARYPFTHKRSNTKMINEGMEALRQIATTSLFMQNEQKPLTNRIVPIIKEPENTNDTPLEMKKLNALESKEDQTQASEADDIVRELRVVDDQLQRESDVSYTSQTANSTVTMNTDNKRIGDMSENNNNNNNSKLLRQRVSINQTKLPEKVLSQISPPPISKDETSSECRYQMETSLMYLKNLKLDNGVRPPFPENIVQTGTLMHSSLTPIHNTLRNQTTKSASSTATYAAALSAVNSNRERNDTLIRGPLGMPMHILTATTSTNAQTSPASILKYTTNSLIPAPPPPIAQCSLSVCPLRTSSTNENIPGQVTDVTKPVNLVSGPALTLATQASSITFQTTSTAATTATFSDNLSSRSIQLNIFNGSTPLTAQALKCEPELLLSPAKLGQ</sequence>
<dbReference type="Proteomes" id="UP000091820">
    <property type="component" value="Unassembled WGS sequence"/>
</dbReference>
<name>A0A1A9VZS3_9MUSC</name>
<evidence type="ECO:0000313" key="1">
    <source>
        <dbReference type="EnsemblMetazoa" id="GBRI000752-PA"/>
    </source>
</evidence>
<reference evidence="1" key="2">
    <citation type="submission" date="2020-05" db="UniProtKB">
        <authorList>
            <consortium name="EnsemblMetazoa"/>
        </authorList>
    </citation>
    <scope>IDENTIFICATION</scope>
    <source>
        <strain evidence="1">IAEA</strain>
    </source>
</reference>
<protein>
    <submittedName>
        <fullName evidence="1">Uncharacterized protein</fullName>
    </submittedName>
</protein>
<accession>A0A1A9VZS3</accession>
<dbReference type="EnsemblMetazoa" id="GBRI000752-RA">
    <property type="protein sequence ID" value="GBRI000752-PA"/>
    <property type="gene ID" value="GBRI000752"/>
</dbReference>
<reference evidence="2" key="1">
    <citation type="submission" date="2014-03" db="EMBL/GenBank/DDBJ databases">
        <authorList>
            <person name="Aksoy S."/>
            <person name="Warren W."/>
            <person name="Wilson R.K."/>
        </authorList>
    </citation>
    <scope>NUCLEOTIDE SEQUENCE [LARGE SCALE GENOMIC DNA]</scope>
    <source>
        <strain evidence="2">IAEA</strain>
    </source>
</reference>
<evidence type="ECO:0000313" key="2">
    <source>
        <dbReference type="Proteomes" id="UP000091820"/>
    </source>
</evidence>
<keyword evidence="2" id="KW-1185">Reference proteome</keyword>
<dbReference type="VEuPathDB" id="VectorBase:GBRI000752"/>
<dbReference type="AlphaFoldDB" id="A0A1A9VZS3"/>